<dbReference type="RefSeq" id="WP_183166920.1">
    <property type="nucleotide sequence ID" value="NZ_JACHXI010000011.1"/>
</dbReference>
<dbReference type="AlphaFoldDB" id="A0A839T7U6"/>
<sequence>MKYQERTRNSYHAVAELLPAHLHGLIYYYGERDAQGWPETIALDLLLEGCLEHCVIDAKTLERIHELLEV</sequence>
<reference evidence="1 2" key="1">
    <citation type="submission" date="2020-08" db="EMBL/GenBank/DDBJ databases">
        <title>Genomic Encyclopedia of Type Strains, Phase III (KMG-III): the genomes of soil and plant-associated and newly described type strains.</title>
        <authorList>
            <person name="Whitman W."/>
        </authorList>
    </citation>
    <scope>NUCLEOTIDE SEQUENCE [LARGE SCALE GENOMIC DNA]</scope>
    <source>
        <strain evidence="1 2">CECT 4462</strain>
    </source>
</reference>
<dbReference type="Proteomes" id="UP000549250">
    <property type="component" value="Unassembled WGS sequence"/>
</dbReference>
<evidence type="ECO:0000313" key="2">
    <source>
        <dbReference type="Proteomes" id="UP000549250"/>
    </source>
</evidence>
<comment type="caution">
    <text evidence="1">The sequence shown here is derived from an EMBL/GenBank/DDBJ whole genome shotgun (WGS) entry which is preliminary data.</text>
</comment>
<keyword evidence="2" id="KW-1185">Reference proteome</keyword>
<evidence type="ECO:0000313" key="1">
    <source>
        <dbReference type="EMBL" id="MBB3104015.1"/>
    </source>
</evidence>
<name>A0A839T7U6_AZOMA</name>
<accession>A0A839T7U6</accession>
<protein>
    <submittedName>
        <fullName evidence="1">Uncharacterized protein</fullName>
    </submittedName>
</protein>
<proteinExistence type="predicted"/>
<gene>
    <name evidence="1" type="ORF">FHR87_002425</name>
</gene>
<organism evidence="1 2">
    <name type="scientific">Azomonas macrocytogenes</name>
    <name type="common">Azotobacter macrocytogenes</name>
    <dbReference type="NCBI Taxonomy" id="69962"/>
    <lineage>
        <taxon>Bacteria</taxon>
        <taxon>Pseudomonadati</taxon>
        <taxon>Pseudomonadota</taxon>
        <taxon>Gammaproteobacteria</taxon>
        <taxon>Pseudomonadales</taxon>
        <taxon>Pseudomonadaceae</taxon>
        <taxon>Azomonas</taxon>
    </lineage>
</organism>
<dbReference type="EMBL" id="JACHXI010000011">
    <property type="protein sequence ID" value="MBB3104015.1"/>
    <property type="molecule type" value="Genomic_DNA"/>
</dbReference>